<keyword evidence="15" id="KW-1185">Reference proteome</keyword>
<evidence type="ECO:0000256" key="4">
    <source>
        <dbReference type="ARBA" id="ARBA00022679"/>
    </source>
</evidence>
<dbReference type="PRINTS" id="PR00045">
    <property type="entry name" value="SIGMA54FCT"/>
</dbReference>
<proteinExistence type="inferred from homology"/>
<keyword evidence="4 10" id="KW-0808">Transferase</keyword>
<dbReference type="PROSITE" id="PS00718">
    <property type="entry name" value="SIGMA54_2"/>
    <property type="match status" value="1"/>
</dbReference>
<dbReference type="PIRSF" id="PIRSF000774">
    <property type="entry name" value="RpoN"/>
    <property type="match status" value="1"/>
</dbReference>
<dbReference type="GO" id="GO:0016779">
    <property type="term" value="F:nucleotidyltransferase activity"/>
    <property type="evidence" value="ECO:0007669"/>
    <property type="project" value="UniProtKB-KW"/>
</dbReference>
<feature type="domain" description="RNA polymerase sigma factor 54 DNA-binding" evidence="12">
    <location>
        <begin position="322"/>
        <end position="480"/>
    </location>
</feature>
<keyword evidence="7 10" id="KW-0731">Sigma factor</keyword>
<keyword evidence="6 10" id="KW-0805">Transcription regulation</keyword>
<feature type="domain" description="RNA polymerase sigma factor 54 core-binding" evidence="13">
    <location>
        <begin position="116"/>
        <end position="308"/>
    </location>
</feature>
<comment type="function">
    <text evidence="10">Sigma factors are initiation factors that promote the attachment of RNA polymerase to specific initiation sites and are then released.</text>
</comment>
<evidence type="ECO:0000256" key="2">
    <source>
        <dbReference type="ARBA" id="ARBA00019942"/>
    </source>
</evidence>
<dbReference type="InterPro" id="IPR000394">
    <property type="entry name" value="RNA_pol_sigma_54"/>
</dbReference>
<dbReference type="Pfam" id="PF00309">
    <property type="entry name" value="Sigma54_AID"/>
    <property type="match status" value="1"/>
</dbReference>
<dbReference type="InterPro" id="IPR007634">
    <property type="entry name" value="RNA_pol_sigma_54_DNA-bd"/>
</dbReference>
<dbReference type="RefSeq" id="WP_016389953.1">
    <property type="nucleotide sequence ID" value="NZ_JARGOU010000003.1"/>
</dbReference>
<dbReference type="Gene3D" id="1.10.10.60">
    <property type="entry name" value="Homeodomain-like"/>
    <property type="match status" value="1"/>
</dbReference>
<sequence>MKQSLQLRIGQHLTMTPQLQQAIRLLQLSTVELQQEIQTVLDGNMMLEVPDEELPANQDATDKKNLPADEKTSEGSQDLLPDELAVDTSWDDIYDLTPSPGLNQASDSIAPDPGSINSAKQTLHDHLTWQMELTNFSDTDRVIATTIIDSINDNGYLNSSPELIHQYLSEQLDNLDLDEVIAVLHKVQSFDPIGVGALDLQDCLLIQLKQLPENTPFLSLAIELVSNCMPALGSQDSTKLKRQMGVDDDTLGQIIALIQQLDPRPGSGVEETSTEYVTPDVYVNKVKGRWQVSINGEIATNIRINPYYQTLIKHGDKSTDTQAMKNHLQEARWFLKSLQSRNETLMLVAQEIVNRQHEFLEHGAIAMKPMVLRDIAETVEMHESTISRVTTNKYMHTPNGIFELKHFFSSHVSTDTGGECSATAIRAFIKELVSNENPKKPLSDNKIAVILGEKGINVARRTIAKYRESISIPPSSQRKRIL</sequence>
<keyword evidence="3 10" id="KW-0240">DNA-directed RNA polymerase</keyword>
<keyword evidence="9 10" id="KW-0804">Transcription</keyword>
<dbReference type="PANTHER" id="PTHR32248:SF4">
    <property type="entry name" value="RNA POLYMERASE SIGMA-54 FACTOR"/>
    <property type="match status" value="1"/>
</dbReference>
<gene>
    <name evidence="14" type="ORF">L196_03266</name>
</gene>
<dbReference type="GO" id="GO:0006352">
    <property type="term" value="P:DNA-templated transcription initiation"/>
    <property type="evidence" value="ECO:0007669"/>
    <property type="project" value="InterPro"/>
</dbReference>
<evidence type="ECO:0000259" key="12">
    <source>
        <dbReference type="Pfam" id="PF04552"/>
    </source>
</evidence>
<dbReference type="Gene3D" id="1.10.10.1330">
    <property type="entry name" value="RNA polymerase sigma-54 factor, core-binding domain"/>
    <property type="match status" value="1"/>
</dbReference>
<dbReference type="PROSITE" id="PS50044">
    <property type="entry name" value="SIGMA54_3"/>
    <property type="match status" value="1"/>
</dbReference>
<organism evidence="14 15">
    <name type="scientific">Cycloclasticus pugetii</name>
    <dbReference type="NCBI Taxonomy" id="34068"/>
    <lineage>
        <taxon>Bacteria</taxon>
        <taxon>Pseudomonadati</taxon>
        <taxon>Pseudomonadota</taxon>
        <taxon>Gammaproteobacteria</taxon>
        <taxon>Thiotrichales</taxon>
        <taxon>Piscirickettsiaceae</taxon>
        <taxon>Cycloclasticus</taxon>
    </lineage>
</organism>
<evidence type="ECO:0000313" key="15">
    <source>
        <dbReference type="Proteomes" id="UP000015462"/>
    </source>
</evidence>
<dbReference type="NCBIfam" id="NF004595">
    <property type="entry name" value="PRK05932.1-2"/>
    <property type="match status" value="1"/>
</dbReference>
<accession>A0AB33Z2J1</accession>
<dbReference type="NCBIfam" id="NF009118">
    <property type="entry name" value="PRK12469.1"/>
    <property type="match status" value="1"/>
</dbReference>
<dbReference type="EMBL" id="ASHL01000002">
    <property type="protein sequence ID" value="EPD13520.1"/>
    <property type="molecule type" value="Genomic_DNA"/>
</dbReference>
<dbReference type="Pfam" id="PF04552">
    <property type="entry name" value="Sigma54_DBD"/>
    <property type="match status" value="1"/>
</dbReference>
<evidence type="ECO:0000256" key="5">
    <source>
        <dbReference type="ARBA" id="ARBA00022695"/>
    </source>
</evidence>
<dbReference type="AlphaFoldDB" id="A0AB33Z2J1"/>
<keyword evidence="8 10" id="KW-0238">DNA-binding</keyword>
<dbReference type="GO" id="GO:0016987">
    <property type="term" value="F:sigma factor activity"/>
    <property type="evidence" value="ECO:0007669"/>
    <property type="project" value="UniProtKB-KW"/>
</dbReference>
<evidence type="ECO:0000256" key="7">
    <source>
        <dbReference type="ARBA" id="ARBA00023082"/>
    </source>
</evidence>
<protein>
    <recommendedName>
        <fullName evidence="2 10">RNA polymerase sigma-54 factor</fullName>
    </recommendedName>
</protein>
<keyword evidence="5 10" id="KW-0548">Nucleotidyltransferase</keyword>
<evidence type="ECO:0000256" key="1">
    <source>
        <dbReference type="ARBA" id="ARBA00008798"/>
    </source>
</evidence>
<evidence type="ECO:0000256" key="10">
    <source>
        <dbReference type="PIRNR" id="PIRNR000774"/>
    </source>
</evidence>
<feature type="compositionally biased region" description="Basic and acidic residues" evidence="11">
    <location>
        <begin position="60"/>
        <end position="73"/>
    </location>
</feature>
<evidence type="ECO:0000313" key="14">
    <source>
        <dbReference type="EMBL" id="EPD13520.1"/>
    </source>
</evidence>
<dbReference type="Proteomes" id="UP000015462">
    <property type="component" value="Unassembled WGS sequence"/>
</dbReference>
<comment type="caution">
    <text evidence="14">The sequence shown here is derived from an EMBL/GenBank/DDBJ whole genome shotgun (WGS) entry which is preliminary data.</text>
</comment>
<comment type="similarity">
    <text evidence="1 10">Belongs to the sigma-54 factor family.</text>
</comment>
<evidence type="ECO:0000256" key="6">
    <source>
        <dbReference type="ARBA" id="ARBA00023015"/>
    </source>
</evidence>
<dbReference type="GO" id="GO:0001216">
    <property type="term" value="F:DNA-binding transcription activator activity"/>
    <property type="evidence" value="ECO:0007669"/>
    <property type="project" value="InterPro"/>
</dbReference>
<dbReference type="GO" id="GO:0003677">
    <property type="term" value="F:DNA binding"/>
    <property type="evidence" value="ECO:0007669"/>
    <property type="project" value="UniProtKB-KW"/>
</dbReference>
<reference evidence="14 15" key="1">
    <citation type="journal article" date="2013" name="Genome Announc.">
        <title>Genome Sequence of the Pyrene- and Fluoranthene-Degrading Bacterium Cycloclasticus sp. Strain PY97M.</title>
        <authorList>
            <person name="Cui Z."/>
            <person name="Xu G."/>
            <person name="Li Q."/>
            <person name="Gao W."/>
            <person name="Zheng L."/>
        </authorList>
    </citation>
    <scope>NUCLEOTIDE SEQUENCE [LARGE SCALE GENOMIC DNA]</scope>
    <source>
        <strain evidence="14 15">PY97M</strain>
    </source>
</reference>
<dbReference type="InterPro" id="IPR038709">
    <property type="entry name" value="RpoN_core-bd_sf"/>
</dbReference>
<dbReference type="InterPro" id="IPR007046">
    <property type="entry name" value="RNA_pol_sigma_54_core-bd"/>
</dbReference>
<dbReference type="NCBIfam" id="TIGR02395">
    <property type="entry name" value="rpoN_sigma"/>
    <property type="match status" value="1"/>
</dbReference>
<evidence type="ECO:0000256" key="11">
    <source>
        <dbReference type="SAM" id="MobiDB-lite"/>
    </source>
</evidence>
<dbReference type="FunFam" id="1.10.10.60:FF:000045">
    <property type="entry name" value="RNA polymerase sigma-54 factor"/>
    <property type="match status" value="1"/>
</dbReference>
<dbReference type="GO" id="GO:0000428">
    <property type="term" value="C:DNA-directed RNA polymerase complex"/>
    <property type="evidence" value="ECO:0007669"/>
    <property type="project" value="UniProtKB-KW"/>
</dbReference>
<dbReference type="PROSITE" id="PS00717">
    <property type="entry name" value="SIGMA54_1"/>
    <property type="match status" value="1"/>
</dbReference>
<evidence type="ECO:0000259" key="13">
    <source>
        <dbReference type="Pfam" id="PF04963"/>
    </source>
</evidence>
<evidence type="ECO:0000256" key="9">
    <source>
        <dbReference type="ARBA" id="ARBA00023163"/>
    </source>
</evidence>
<evidence type="ECO:0000256" key="8">
    <source>
        <dbReference type="ARBA" id="ARBA00023125"/>
    </source>
</evidence>
<feature type="region of interest" description="Disordered" evidence="11">
    <location>
        <begin position="55"/>
        <end position="81"/>
    </location>
</feature>
<dbReference type="PANTHER" id="PTHR32248">
    <property type="entry name" value="RNA POLYMERASE SIGMA-54 FACTOR"/>
    <property type="match status" value="1"/>
</dbReference>
<evidence type="ECO:0000256" key="3">
    <source>
        <dbReference type="ARBA" id="ARBA00022478"/>
    </source>
</evidence>
<name>A0AB33Z2J1_9GAMM</name>
<dbReference type="Pfam" id="PF04963">
    <property type="entry name" value="Sigma54_CBD"/>
    <property type="match status" value="1"/>
</dbReference>